<accession>A0A0A9BZC6</accession>
<organism evidence="1">
    <name type="scientific">Arundo donax</name>
    <name type="common">Giant reed</name>
    <name type="synonym">Donax arundinaceus</name>
    <dbReference type="NCBI Taxonomy" id="35708"/>
    <lineage>
        <taxon>Eukaryota</taxon>
        <taxon>Viridiplantae</taxon>
        <taxon>Streptophyta</taxon>
        <taxon>Embryophyta</taxon>
        <taxon>Tracheophyta</taxon>
        <taxon>Spermatophyta</taxon>
        <taxon>Magnoliopsida</taxon>
        <taxon>Liliopsida</taxon>
        <taxon>Poales</taxon>
        <taxon>Poaceae</taxon>
        <taxon>PACMAD clade</taxon>
        <taxon>Arundinoideae</taxon>
        <taxon>Arundineae</taxon>
        <taxon>Arundo</taxon>
    </lineage>
</organism>
<reference evidence="1" key="1">
    <citation type="submission" date="2014-09" db="EMBL/GenBank/DDBJ databases">
        <authorList>
            <person name="Magalhaes I.L.F."/>
            <person name="Oliveira U."/>
            <person name="Santos F.R."/>
            <person name="Vidigal T.H.D.A."/>
            <person name="Brescovit A.D."/>
            <person name="Santos A.J."/>
        </authorList>
    </citation>
    <scope>NUCLEOTIDE SEQUENCE</scope>
    <source>
        <tissue evidence="1">Shoot tissue taken approximately 20 cm above the soil surface</tissue>
    </source>
</reference>
<sequence>MPQYKCKGYYQDEGFVGKGLIDANPDTDLPERLCTPFYLGNSMTHAFVSDLL</sequence>
<dbReference type="EMBL" id="GBRH01228471">
    <property type="protein sequence ID" value="JAD69424.1"/>
    <property type="molecule type" value="Transcribed_RNA"/>
</dbReference>
<reference evidence="1" key="2">
    <citation type="journal article" date="2015" name="Data Brief">
        <title>Shoot transcriptome of the giant reed, Arundo donax.</title>
        <authorList>
            <person name="Barrero R.A."/>
            <person name="Guerrero F.D."/>
            <person name="Moolhuijzen P."/>
            <person name="Goolsby J.A."/>
            <person name="Tidwell J."/>
            <person name="Bellgard S.E."/>
            <person name="Bellgard M.I."/>
        </authorList>
    </citation>
    <scope>NUCLEOTIDE SEQUENCE</scope>
    <source>
        <tissue evidence="1">Shoot tissue taken approximately 20 cm above the soil surface</tissue>
    </source>
</reference>
<dbReference type="AlphaFoldDB" id="A0A0A9BZC6"/>
<name>A0A0A9BZC6_ARUDO</name>
<proteinExistence type="predicted"/>
<protein>
    <submittedName>
        <fullName evidence="1">Uncharacterized protein</fullName>
    </submittedName>
</protein>
<evidence type="ECO:0000313" key="1">
    <source>
        <dbReference type="EMBL" id="JAD69424.1"/>
    </source>
</evidence>